<evidence type="ECO:0008006" key="3">
    <source>
        <dbReference type="Google" id="ProtNLM"/>
    </source>
</evidence>
<organism evidence="1 2">
    <name type="scientific">Linnemannia gamsii</name>
    <dbReference type="NCBI Taxonomy" id="64522"/>
    <lineage>
        <taxon>Eukaryota</taxon>
        <taxon>Fungi</taxon>
        <taxon>Fungi incertae sedis</taxon>
        <taxon>Mucoromycota</taxon>
        <taxon>Mortierellomycotina</taxon>
        <taxon>Mortierellomycetes</taxon>
        <taxon>Mortierellales</taxon>
        <taxon>Mortierellaceae</taxon>
        <taxon>Linnemannia</taxon>
    </lineage>
</organism>
<reference evidence="1 2" key="1">
    <citation type="journal article" date="2020" name="Fungal Divers.">
        <title>Resolving the Mortierellaceae phylogeny through synthesis of multi-gene phylogenetics and phylogenomics.</title>
        <authorList>
            <person name="Vandepol N."/>
            <person name="Liber J."/>
            <person name="Desiro A."/>
            <person name="Na H."/>
            <person name="Kennedy M."/>
            <person name="Barry K."/>
            <person name="Grigoriev I.V."/>
            <person name="Miller A.N."/>
            <person name="O'Donnell K."/>
            <person name="Stajich J.E."/>
            <person name="Bonito G."/>
        </authorList>
    </citation>
    <scope>NUCLEOTIDE SEQUENCE [LARGE SCALE GENOMIC DNA]</scope>
    <source>
        <strain evidence="1 2">AD045</strain>
    </source>
</reference>
<keyword evidence="2" id="KW-1185">Reference proteome</keyword>
<comment type="caution">
    <text evidence="1">The sequence shown here is derived from an EMBL/GenBank/DDBJ whole genome shotgun (WGS) entry which is preliminary data.</text>
</comment>
<sequence length="775" mass="89559">MADPSIISDVAFDDYNNHYNNYAAPHQRRNLSPLEIPELLDKIFSYIDEATLAYSVVLVSRQWFHLNRSCIVREAVVDRGMTDEELDVVVRTQLPVARRLYWYTHHMYGKESARRLPQLARVVKALEVKHRRWEEILAVRGGCRGSDYYDDRKPEERDDIRRWSLPEAPLQELIVAGKTMGFDSQLLHLLPSLSYLTVLRIETDFGCDLRLKTIFRSCPVLQEVALRPKVDPWHPDPFLDSDDLRVKSEFSTEGGQPLLHLRVFILEYHYVWLSTLLDFLSATPRLTDLQLVRLRVREEDFEYSGLVTGSFDEEEVMDEGMFALAYEVLETLCRHLEGRSKNKDFAQPLPQQEPQLLLPLLKNLHLSVETVNLETKNPQRLLKLCPSLQSSTSTDCLRFPGRTYNSLQQRLQMAPQNLITTLDLRTVSRKEPFYGDELHYYMCESPHLLHLLAPRIQMRVNQMDVYRRMRGTRLNAASKDVGLVKPRPGIWACRKLRTLDMAFSLFPTNARAMAVKPLSDRDEGDGNGRQYRILYGYLSIVCPSLLDLNLNLELMQDNCFSSISKHLDLRMGLVLLSRLRGLERLSFQGPREGLLTGSGSGMTTREGVLGVHLPVDLEIDWMVAGPSEEKEAFCSVERQEAWREFWESQEWERLIQKEKETDGLLQEGHRVAIKGSFDTIAIAAAVASHKEEEANIKHQIPKQCTDYEEMMKKLENLGLLLDIKLLLDEIMKKREQGTYKVWPMMQHASVFGNRECPFGRTVAQEFLTRHQPPQF</sequence>
<dbReference type="EMBL" id="JAAAIM010000233">
    <property type="protein sequence ID" value="KAG0291603.1"/>
    <property type="molecule type" value="Genomic_DNA"/>
</dbReference>
<dbReference type="Proteomes" id="UP001194696">
    <property type="component" value="Unassembled WGS sequence"/>
</dbReference>
<protein>
    <recommendedName>
        <fullName evidence="3">F-box domain-containing protein</fullName>
    </recommendedName>
</protein>
<name>A0ABQ7K5J1_9FUNG</name>
<proteinExistence type="predicted"/>
<gene>
    <name evidence="1" type="ORF">BGZ96_005033</name>
</gene>
<evidence type="ECO:0000313" key="1">
    <source>
        <dbReference type="EMBL" id="KAG0291603.1"/>
    </source>
</evidence>
<dbReference type="Gene3D" id="1.20.1280.50">
    <property type="match status" value="1"/>
</dbReference>
<accession>A0ABQ7K5J1</accession>
<evidence type="ECO:0000313" key="2">
    <source>
        <dbReference type="Proteomes" id="UP001194696"/>
    </source>
</evidence>